<accession>A0ABW9KKP4</accession>
<dbReference type="Pfam" id="PF13564">
    <property type="entry name" value="DoxX_2"/>
    <property type="match status" value="1"/>
</dbReference>
<dbReference type="EMBL" id="JBJYXY010000001">
    <property type="protein sequence ID" value="MFN2976356.1"/>
    <property type="molecule type" value="Genomic_DNA"/>
</dbReference>
<organism evidence="6 7">
    <name type="scientific">Terriglobus aquaticus</name>
    <dbReference type="NCBI Taxonomy" id="940139"/>
    <lineage>
        <taxon>Bacteria</taxon>
        <taxon>Pseudomonadati</taxon>
        <taxon>Acidobacteriota</taxon>
        <taxon>Terriglobia</taxon>
        <taxon>Terriglobales</taxon>
        <taxon>Acidobacteriaceae</taxon>
        <taxon>Terriglobus</taxon>
    </lineage>
</organism>
<evidence type="ECO:0000256" key="1">
    <source>
        <dbReference type="ARBA" id="ARBA00004141"/>
    </source>
</evidence>
<sequence>MPQSKLARAGLYVQSAFYFVAGGLHLWRPRLYLAIMPDHYSHPVAWVAATGVAEIAGAIGLLLPATRRAAAIGIILMLVGYFDVHIFMLQHAGDRFASIPHWALIVRLPLQLVLIAWAAAYARRSR</sequence>
<dbReference type="Proteomes" id="UP001634747">
    <property type="component" value="Unassembled WGS sequence"/>
</dbReference>
<dbReference type="PANTHER" id="PTHR36974">
    <property type="entry name" value="MEMBRANE PROTEIN-RELATED"/>
    <property type="match status" value="1"/>
</dbReference>
<name>A0ABW9KKP4_9BACT</name>
<evidence type="ECO:0000256" key="4">
    <source>
        <dbReference type="ARBA" id="ARBA00023136"/>
    </source>
</evidence>
<feature type="transmembrane region" description="Helical" evidence="5">
    <location>
        <begin position="70"/>
        <end position="89"/>
    </location>
</feature>
<keyword evidence="7" id="KW-1185">Reference proteome</keyword>
<dbReference type="RefSeq" id="WP_263412164.1">
    <property type="nucleotide sequence ID" value="NZ_BAABBH010000001.1"/>
</dbReference>
<keyword evidence="4 5" id="KW-0472">Membrane</keyword>
<dbReference type="InterPro" id="IPR032808">
    <property type="entry name" value="DoxX"/>
</dbReference>
<feature type="transmembrane region" description="Helical" evidence="5">
    <location>
        <begin position="9"/>
        <end position="28"/>
    </location>
</feature>
<evidence type="ECO:0000256" key="2">
    <source>
        <dbReference type="ARBA" id="ARBA00022692"/>
    </source>
</evidence>
<comment type="subcellular location">
    <subcellularLocation>
        <location evidence="1">Membrane</location>
        <topology evidence="1">Multi-pass membrane protein</topology>
    </subcellularLocation>
</comment>
<evidence type="ECO:0000256" key="5">
    <source>
        <dbReference type="SAM" id="Phobius"/>
    </source>
</evidence>
<evidence type="ECO:0000313" key="6">
    <source>
        <dbReference type="EMBL" id="MFN2976356.1"/>
    </source>
</evidence>
<dbReference type="PANTHER" id="PTHR36974:SF1">
    <property type="entry name" value="DOXX FAMILY MEMBRANE PROTEIN"/>
    <property type="match status" value="1"/>
</dbReference>
<evidence type="ECO:0000313" key="7">
    <source>
        <dbReference type="Proteomes" id="UP001634747"/>
    </source>
</evidence>
<comment type="caution">
    <text evidence="6">The sequence shown here is derived from an EMBL/GenBank/DDBJ whole genome shotgun (WGS) entry which is preliminary data.</text>
</comment>
<protein>
    <submittedName>
        <fullName evidence="6">DoxX family protein</fullName>
    </submittedName>
</protein>
<evidence type="ECO:0000256" key="3">
    <source>
        <dbReference type="ARBA" id="ARBA00022989"/>
    </source>
</evidence>
<feature type="transmembrane region" description="Helical" evidence="5">
    <location>
        <begin position="101"/>
        <end position="122"/>
    </location>
</feature>
<feature type="transmembrane region" description="Helical" evidence="5">
    <location>
        <begin position="40"/>
        <end position="63"/>
    </location>
</feature>
<gene>
    <name evidence="6" type="ORF">ACK2TP_11340</name>
</gene>
<reference evidence="6 7" key="1">
    <citation type="submission" date="2024-12" db="EMBL/GenBank/DDBJ databases">
        <authorList>
            <person name="Lee Y."/>
        </authorList>
    </citation>
    <scope>NUCLEOTIDE SEQUENCE [LARGE SCALE GENOMIC DNA]</scope>
    <source>
        <strain evidence="6 7">03SUJ4</strain>
    </source>
</reference>
<keyword evidence="3 5" id="KW-1133">Transmembrane helix</keyword>
<keyword evidence="2 5" id="KW-0812">Transmembrane</keyword>
<proteinExistence type="predicted"/>